<evidence type="ECO:0000256" key="6">
    <source>
        <dbReference type="SAM" id="Phobius"/>
    </source>
</evidence>
<sequence length="389" mass="43379">MNTNKNNIDYTLISIILLLGVVSVFTIATVEPTLPAKLAEQHFLLKQIIWYIGGGIIIALIMLIDYDRFRQLTWIFYGIGMIMLLMLFFRFPGSIIIEANNAVSWIAFPLLGTIQPAEFMKVILVLAFAHVMYSHNNKVVEQTAKSDLWLLAKMVLLALPPMALIAVQPDLGGFLVLCAIAGAMILVSGIRWRLIFFILLVGLGVMGIIIAAYFIFPDTVAVFLNESVFKHVTSRFYGWIYPEQYSDSGFQLLRAKMAIGSGQLFGKGIEGMQVSVPERQTDMIFTAIAEQFGFIGSSIVVTLFFLLIYRLIHIAIQSNDSYGSYIVTGIVGMFSYQIFQNIGMSIQLLPITGLPLPFLSYGGSSTLTYLIAIGLVLNIHSRTKKYMFE</sequence>
<evidence type="ECO:0000313" key="7">
    <source>
        <dbReference type="EMBL" id="GIO25776.1"/>
    </source>
</evidence>
<organism evidence="7 8">
    <name type="scientific">Ornithinibacillus bavariensis</name>
    <dbReference type="NCBI Taxonomy" id="545502"/>
    <lineage>
        <taxon>Bacteria</taxon>
        <taxon>Bacillati</taxon>
        <taxon>Bacillota</taxon>
        <taxon>Bacilli</taxon>
        <taxon>Bacillales</taxon>
        <taxon>Bacillaceae</taxon>
        <taxon>Ornithinibacillus</taxon>
    </lineage>
</organism>
<gene>
    <name evidence="7" type="ORF">J43TS3_03870</name>
</gene>
<dbReference type="Pfam" id="PF01098">
    <property type="entry name" value="FTSW_RODA_SPOVE"/>
    <property type="match status" value="1"/>
</dbReference>
<dbReference type="EMBL" id="BORP01000001">
    <property type="protein sequence ID" value="GIO25776.1"/>
    <property type="molecule type" value="Genomic_DNA"/>
</dbReference>
<feature type="transmembrane region" description="Helical" evidence="6">
    <location>
        <begin position="103"/>
        <end position="128"/>
    </location>
</feature>
<feature type="transmembrane region" description="Helical" evidence="6">
    <location>
        <begin position="73"/>
        <end position="91"/>
    </location>
</feature>
<feature type="transmembrane region" description="Helical" evidence="6">
    <location>
        <begin position="48"/>
        <end position="66"/>
    </location>
</feature>
<reference evidence="7" key="1">
    <citation type="submission" date="2021-03" db="EMBL/GenBank/DDBJ databases">
        <title>Antimicrobial resistance genes in bacteria isolated from Japanese honey, and their potential for conferring macrolide and lincosamide resistance in the American foulbrood pathogen Paenibacillus larvae.</title>
        <authorList>
            <person name="Okamoto M."/>
            <person name="Kumagai M."/>
            <person name="Kanamori H."/>
            <person name="Takamatsu D."/>
        </authorList>
    </citation>
    <scope>NUCLEOTIDE SEQUENCE</scope>
    <source>
        <strain evidence="7">J43TS3</strain>
    </source>
</reference>
<feature type="transmembrane region" description="Helical" evidence="6">
    <location>
        <begin position="321"/>
        <end position="339"/>
    </location>
</feature>
<comment type="caution">
    <text evidence="7">The sequence shown here is derived from an EMBL/GenBank/DDBJ whole genome shotgun (WGS) entry which is preliminary data.</text>
</comment>
<keyword evidence="7" id="KW-0132">Cell division</keyword>
<dbReference type="AlphaFoldDB" id="A0A919X4K9"/>
<protein>
    <submittedName>
        <fullName evidence="7">Cell division protein FtsW</fullName>
    </submittedName>
</protein>
<keyword evidence="2 6" id="KW-0812">Transmembrane</keyword>
<evidence type="ECO:0000256" key="5">
    <source>
        <dbReference type="ARBA" id="ARBA00023136"/>
    </source>
</evidence>
<evidence type="ECO:0000313" key="8">
    <source>
        <dbReference type="Proteomes" id="UP000676917"/>
    </source>
</evidence>
<accession>A0A919X4K9</accession>
<keyword evidence="5 6" id="KW-0472">Membrane</keyword>
<dbReference type="GO" id="GO:0015648">
    <property type="term" value="F:lipid-linked peptidoglycan transporter activity"/>
    <property type="evidence" value="ECO:0007669"/>
    <property type="project" value="TreeGrafter"/>
</dbReference>
<dbReference type="GO" id="GO:0032153">
    <property type="term" value="C:cell division site"/>
    <property type="evidence" value="ECO:0007669"/>
    <property type="project" value="TreeGrafter"/>
</dbReference>
<evidence type="ECO:0000256" key="2">
    <source>
        <dbReference type="ARBA" id="ARBA00022692"/>
    </source>
</evidence>
<evidence type="ECO:0000256" key="3">
    <source>
        <dbReference type="ARBA" id="ARBA00022960"/>
    </source>
</evidence>
<dbReference type="PANTHER" id="PTHR30474:SF1">
    <property type="entry name" value="PEPTIDOGLYCAN GLYCOSYLTRANSFERASE MRDB"/>
    <property type="match status" value="1"/>
</dbReference>
<feature type="transmembrane region" description="Helical" evidence="6">
    <location>
        <begin position="7"/>
        <end position="28"/>
    </location>
</feature>
<feature type="transmembrane region" description="Helical" evidence="6">
    <location>
        <begin position="194"/>
        <end position="216"/>
    </location>
</feature>
<feature type="transmembrane region" description="Helical" evidence="6">
    <location>
        <begin position="171"/>
        <end position="187"/>
    </location>
</feature>
<dbReference type="InterPro" id="IPR001182">
    <property type="entry name" value="FtsW/RodA"/>
</dbReference>
<name>A0A919X4K9_9BACI</name>
<comment type="subcellular location">
    <subcellularLocation>
        <location evidence="1">Membrane</location>
        <topology evidence="1">Multi-pass membrane protein</topology>
    </subcellularLocation>
</comment>
<dbReference type="GO" id="GO:0008360">
    <property type="term" value="P:regulation of cell shape"/>
    <property type="evidence" value="ECO:0007669"/>
    <property type="project" value="UniProtKB-KW"/>
</dbReference>
<dbReference type="PANTHER" id="PTHR30474">
    <property type="entry name" value="CELL CYCLE PROTEIN"/>
    <property type="match status" value="1"/>
</dbReference>
<feature type="transmembrane region" description="Helical" evidence="6">
    <location>
        <begin position="359"/>
        <end position="379"/>
    </location>
</feature>
<dbReference type="RefSeq" id="WP_212919295.1">
    <property type="nucleotide sequence ID" value="NZ_BORP01000001.1"/>
</dbReference>
<keyword evidence="8" id="KW-1185">Reference proteome</keyword>
<evidence type="ECO:0000256" key="4">
    <source>
        <dbReference type="ARBA" id="ARBA00022989"/>
    </source>
</evidence>
<keyword evidence="4 6" id="KW-1133">Transmembrane helix</keyword>
<feature type="transmembrane region" description="Helical" evidence="6">
    <location>
        <begin position="284"/>
        <end position="309"/>
    </location>
</feature>
<dbReference type="Proteomes" id="UP000676917">
    <property type="component" value="Unassembled WGS sequence"/>
</dbReference>
<proteinExistence type="predicted"/>
<evidence type="ECO:0000256" key="1">
    <source>
        <dbReference type="ARBA" id="ARBA00004141"/>
    </source>
</evidence>
<dbReference type="GO" id="GO:0051301">
    <property type="term" value="P:cell division"/>
    <property type="evidence" value="ECO:0007669"/>
    <property type="project" value="UniProtKB-KW"/>
</dbReference>
<keyword evidence="7" id="KW-0131">Cell cycle</keyword>
<feature type="transmembrane region" description="Helical" evidence="6">
    <location>
        <begin position="148"/>
        <end position="165"/>
    </location>
</feature>
<dbReference type="GO" id="GO:0005886">
    <property type="term" value="C:plasma membrane"/>
    <property type="evidence" value="ECO:0007669"/>
    <property type="project" value="TreeGrafter"/>
</dbReference>
<keyword evidence="3" id="KW-0133">Cell shape</keyword>